<dbReference type="OrthoDB" id="8065655at2759"/>
<evidence type="ECO:0000256" key="1">
    <source>
        <dbReference type="SAM" id="MobiDB-lite"/>
    </source>
</evidence>
<feature type="compositionally biased region" description="Basic and acidic residues" evidence="1">
    <location>
        <begin position="821"/>
        <end position="830"/>
    </location>
</feature>
<accession>W8BYQ1</accession>
<evidence type="ECO:0000313" key="2">
    <source>
        <dbReference type="EMBL" id="JAC01784.1"/>
    </source>
</evidence>
<name>W8BYQ1_CERCA</name>
<feature type="compositionally biased region" description="Basic residues" evidence="1">
    <location>
        <begin position="359"/>
        <end position="374"/>
    </location>
</feature>
<feature type="compositionally biased region" description="Polar residues" evidence="1">
    <location>
        <begin position="146"/>
        <end position="155"/>
    </location>
</feature>
<protein>
    <submittedName>
        <fullName evidence="2">Uncharacterized protein</fullName>
    </submittedName>
</protein>
<feature type="region of interest" description="Disordered" evidence="1">
    <location>
        <begin position="139"/>
        <end position="162"/>
    </location>
</feature>
<reference evidence="2" key="1">
    <citation type="submission" date="2013-07" db="EMBL/GenBank/DDBJ databases">
        <authorList>
            <person name="Geib S."/>
        </authorList>
    </citation>
    <scope>NUCLEOTIDE SEQUENCE</scope>
</reference>
<proteinExistence type="evidence at transcript level"/>
<organism evidence="2">
    <name type="scientific">Ceratitis capitata</name>
    <name type="common">Mediterranean fruit fly</name>
    <name type="synonym">Tephritis capitata</name>
    <dbReference type="NCBI Taxonomy" id="7213"/>
    <lineage>
        <taxon>Eukaryota</taxon>
        <taxon>Metazoa</taxon>
        <taxon>Ecdysozoa</taxon>
        <taxon>Arthropoda</taxon>
        <taxon>Hexapoda</taxon>
        <taxon>Insecta</taxon>
        <taxon>Pterygota</taxon>
        <taxon>Neoptera</taxon>
        <taxon>Endopterygota</taxon>
        <taxon>Diptera</taxon>
        <taxon>Brachycera</taxon>
        <taxon>Muscomorpha</taxon>
        <taxon>Tephritoidea</taxon>
        <taxon>Tephritidae</taxon>
        <taxon>Ceratitis</taxon>
        <taxon>Ceratitis</taxon>
    </lineage>
</organism>
<feature type="compositionally biased region" description="Pro residues" evidence="1">
    <location>
        <begin position="831"/>
        <end position="840"/>
    </location>
</feature>
<feature type="region of interest" description="Disordered" evidence="1">
    <location>
        <begin position="882"/>
        <end position="911"/>
    </location>
</feature>
<dbReference type="AlphaFoldDB" id="W8BYQ1"/>
<dbReference type="EMBL" id="GAMC01004772">
    <property type="protein sequence ID" value="JAC01784.1"/>
    <property type="molecule type" value="mRNA"/>
</dbReference>
<feature type="compositionally biased region" description="Polar residues" evidence="1">
    <location>
        <begin position="846"/>
        <end position="861"/>
    </location>
</feature>
<sequence length="911" mass="101953">MEESVRDSNGNVCLDQIERIMQELDSTTTVSQSSTYFEQPPATELVHRPIVLPAEIKKEPVDKANDSSHTTVTVLSPHEDVSNAMNSTVLFESTSNNIEMRSTIAAESAANVIAAQILEVSPTPQILIKQERIETDIVTPPKTVPKDSSTSSIPKRSNEDEIQTPTVVNRIKTEPLEAEANATQMNMPASTISVVINQECVDSSESTTTPSAIVPRSSPDIENKGHEHDETLPDNFFDDLIRDADNITAAALQANAPGRASLEKQTNEVVLNIKSEPSEKCSDGDKDVEAFNVKREPLETDTVPEVAPSAPIPENFFDDLLVDHVAEHIEDVVNHDLEIKYSKRLKELQQLETVEHRSNKAHKKHKKKKKKSRKRSLDETIEEGEVVDNIKKRRKRSSSSHSPTIPSRIAVKNEFSLSPAAMEIINLDSEPETSTSAANRALLQKRIPSIRIKPEFATFPQPADEPDICLPVRENELFQRRSNFDRNGLIMDLTSPLGFKRIKLEKDVDRTAANHTEFISPKDKMQNAKQRAIAAIDELNKMSKKTTLSAFVHTTTVRKLPNSCSYINQQIYDNRSPLHNVNNVQYKFNSHASRFNLHEWGLEQMSTQAAKVAKVLGFDAHTLMKKLQTVKMPPKLLKIKKEHMEREYRMKEPQSSYLLTVATQTDEVTVLDATSKHQKSGFDIGVQTITQANNIGTQTIDLPAAGGNSYQDLPLVQKLGSLNENQLLALSEFADIMREPPLPKDASSIDLYRQHQRIIDLYKWSQRPSALESTTHTTTQPIRAITASSVRSNEQILRDPRQERIVRVAQTAVRPSVQNPRDPRQERRIPESPPPPPPPSTRQLHAVQSSHLHFPNSNLPQANAKADSVPQKIPVISSVQSFHPASLLPPPPRDARQELGSKYFGRGSIRR</sequence>
<feature type="region of interest" description="Disordered" evidence="1">
    <location>
        <begin position="354"/>
        <end position="380"/>
    </location>
</feature>
<reference evidence="2" key="2">
    <citation type="journal article" date="2014" name="BMC Genomics">
        <title>A genomic perspective to assessing quality of mass-reared SIT flies used in Mediterranean fruit fly (Ceratitis capitata) eradication in California.</title>
        <authorList>
            <person name="Calla B."/>
            <person name="Hall B."/>
            <person name="Hou S."/>
            <person name="Geib S.M."/>
        </authorList>
    </citation>
    <scope>NUCLEOTIDE SEQUENCE</scope>
</reference>
<feature type="region of interest" description="Disordered" evidence="1">
    <location>
        <begin position="809"/>
        <end position="869"/>
    </location>
</feature>